<evidence type="ECO:0000313" key="3">
    <source>
        <dbReference type="Proteomes" id="UP001237780"/>
    </source>
</evidence>
<name>A0ABU0S8C6_9HYPH</name>
<feature type="transmembrane region" description="Helical" evidence="1">
    <location>
        <begin position="6"/>
        <end position="22"/>
    </location>
</feature>
<comment type="caution">
    <text evidence="2">The sequence shown here is derived from an EMBL/GenBank/DDBJ whole genome shotgun (WGS) entry which is preliminary data.</text>
</comment>
<gene>
    <name evidence="2" type="ORF">QFZ34_002190</name>
</gene>
<protein>
    <submittedName>
        <fullName evidence="2">Uncharacterized protein</fullName>
    </submittedName>
</protein>
<keyword evidence="3" id="KW-1185">Reference proteome</keyword>
<organism evidence="2 3">
    <name type="scientific">Phyllobacterium ifriqiyense</name>
    <dbReference type="NCBI Taxonomy" id="314238"/>
    <lineage>
        <taxon>Bacteria</taxon>
        <taxon>Pseudomonadati</taxon>
        <taxon>Pseudomonadota</taxon>
        <taxon>Alphaproteobacteria</taxon>
        <taxon>Hyphomicrobiales</taxon>
        <taxon>Phyllobacteriaceae</taxon>
        <taxon>Phyllobacterium</taxon>
    </lineage>
</organism>
<proteinExistence type="predicted"/>
<reference evidence="2 3" key="1">
    <citation type="submission" date="2023-07" db="EMBL/GenBank/DDBJ databases">
        <title>Comparative genomics of wheat-associated soil bacteria to identify genetic determinants of phenazine resistance.</title>
        <authorList>
            <person name="Mouncey N."/>
        </authorList>
    </citation>
    <scope>NUCLEOTIDE SEQUENCE [LARGE SCALE GENOMIC DNA]</scope>
    <source>
        <strain evidence="2 3">W4I11</strain>
    </source>
</reference>
<keyword evidence="1" id="KW-0472">Membrane</keyword>
<accession>A0ABU0S8C6</accession>
<dbReference type="Proteomes" id="UP001237780">
    <property type="component" value="Unassembled WGS sequence"/>
</dbReference>
<dbReference type="EMBL" id="JAUSZT010000003">
    <property type="protein sequence ID" value="MDQ0997008.1"/>
    <property type="molecule type" value="Genomic_DNA"/>
</dbReference>
<keyword evidence="1" id="KW-0812">Transmembrane</keyword>
<keyword evidence="1" id="KW-1133">Transmembrane helix</keyword>
<sequence>MVELLSSPIGVIILGVVGFMLWKTHRANGDITLPLNGYEKLSDELILYTKGQIYVLKEHDQETDRWPDTYVRPGYTTAVATRIKAENFPRERIHDLKKKVLIHFESDPEYRGKKVLDQIKSAFKAIDAAYSEYDKSWQTVFYEAVP</sequence>
<evidence type="ECO:0000256" key="1">
    <source>
        <dbReference type="SAM" id="Phobius"/>
    </source>
</evidence>
<evidence type="ECO:0000313" key="2">
    <source>
        <dbReference type="EMBL" id="MDQ0997008.1"/>
    </source>
</evidence>
<dbReference type="RefSeq" id="WP_307280464.1">
    <property type="nucleotide sequence ID" value="NZ_JAUSZT010000003.1"/>
</dbReference>